<dbReference type="InterPro" id="IPR035892">
    <property type="entry name" value="C2_domain_sf"/>
</dbReference>
<dbReference type="SMART" id="SM00239">
    <property type="entry name" value="C2"/>
    <property type="match status" value="1"/>
</dbReference>
<evidence type="ECO:0000259" key="1">
    <source>
        <dbReference type="PROSITE" id="PS50004"/>
    </source>
</evidence>
<dbReference type="EMBL" id="HG739095">
    <property type="protein sequence ID" value="CDP03818.1"/>
    <property type="molecule type" value="Genomic_DNA"/>
</dbReference>
<dbReference type="Proteomes" id="UP000295252">
    <property type="component" value="Chromosome I"/>
</dbReference>
<dbReference type="PROSITE" id="PS50004">
    <property type="entry name" value="C2"/>
    <property type="match status" value="1"/>
</dbReference>
<evidence type="ECO:0000313" key="2">
    <source>
        <dbReference type="EMBL" id="CDP03818.1"/>
    </source>
</evidence>
<proteinExistence type="predicted"/>
<organism evidence="2 3">
    <name type="scientific">Coffea canephora</name>
    <name type="common">Robusta coffee</name>
    <dbReference type="NCBI Taxonomy" id="49390"/>
    <lineage>
        <taxon>Eukaryota</taxon>
        <taxon>Viridiplantae</taxon>
        <taxon>Streptophyta</taxon>
        <taxon>Embryophyta</taxon>
        <taxon>Tracheophyta</taxon>
        <taxon>Spermatophyta</taxon>
        <taxon>Magnoliopsida</taxon>
        <taxon>eudicotyledons</taxon>
        <taxon>Gunneridae</taxon>
        <taxon>Pentapetalae</taxon>
        <taxon>asterids</taxon>
        <taxon>lamiids</taxon>
        <taxon>Gentianales</taxon>
        <taxon>Rubiaceae</taxon>
        <taxon>Ixoroideae</taxon>
        <taxon>Gardenieae complex</taxon>
        <taxon>Bertiereae - Coffeeae clade</taxon>
        <taxon>Coffeeae</taxon>
        <taxon>Coffea</taxon>
    </lineage>
</organism>
<name>A0A068U883_COFCA</name>
<protein>
    <recommendedName>
        <fullName evidence="1">C2 domain-containing protein</fullName>
    </recommendedName>
</protein>
<feature type="domain" description="C2" evidence="1">
    <location>
        <begin position="1"/>
        <end position="124"/>
    </location>
</feature>
<dbReference type="InParanoid" id="A0A068U883"/>
<dbReference type="Pfam" id="PF00168">
    <property type="entry name" value="C2"/>
    <property type="match status" value="1"/>
</dbReference>
<keyword evidence="3" id="KW-1185">Reference proteome</keyword>
<dbReference type="InterPro" id="IPR000008">
    <property type="entry name" value="C2_dom"/>
</dbReference>
<dbReference type="Gramene" id="CDP03818">
    <property type="protein sequence ID" value="CDP03818"/>
    <property type="gene ID" value="GSCOC_T00016304001"/>
</dbReference>
<sequence length="154" mass="17300">MVENRSTANQLWKPHIGVLEVGVLGATNLIPVKIKEGKGGSTDAYCVAKYGQKWVRTRTVVDSLSPKWNEQYTWEVFDPCTVITIGEMTGRSAVAAATRDSRIGKVRIRMSSYLHTCDCCNRCLDTTCFVEFLHSCDTPSKETLLLLLFFFLQN</sequence>
<dbReference type="STRING" id="49390.A0A068U883"/>
<dbReference type="Gene3D" id="2.60.40.150">
    <property type="entry name" value="C2 domain"/>
    <property type="match status" value="1"/>
</dbReference>
<dbReference type="SUPFAM" id="SSF49562">
    <property type="entry name" value="C2 domain (Calcium/lipid-binding domain, CaLB)"/>
    <property type="match status" value="1"/>
</dbReference>
<dbReference type="PANTHER" id="PTHR31425">
    <property type="entry name" value="PHOSPHORIBOSYLANTHRANILATE TRANSFERASE ISOFORM 1"/>
    <property type="match status" value="1"/>
</dbReference>
<dbReference type="AlphaFoldDB" id="A0A068U883"/>
<evidence type="ECO:0000313" key="3">
    <source>
        <dbReference type="Proteomes" id="UP000295252"/>
    </source>
</evidence>
<gene>
    <name evidence="2" type="ORF">GSCOC_T00016304001</name>
</gene>
<dbReference type="InterPro" id="IPR047259">
    <property type="entry name" value="QUIRKY-like"/>
</dbReference>
<dbReference type="OrthoDB" id="5973539at2759"/>
<reference evidence="3" key="1">
    <citation type="journal article" date="2014" name="Science">
        <title>The coffee genome provides insight into the convergent evolution of caffeine biosynthesis.</title>
        <authorList>
            <person name="Denoeud F."/>
            <person name="Carretero-Paulet L."/>
            <person name="Dereeper A."/>
            <person name="Droc G."/>
            <person name="Guyot R."/>
            <person name="Pietrella M."/>
            <person name="Zheng C."/>
            <person name="Alberti A."/>
            <person name="Anthony F."/>
            <person name="Aprea G."/>
            <person name="Aury J.M."/>
            <person name="Bento P."/>
            <person name="Bernard M."/>
            <person name="Bocs S."/>
            <person name="Campa C."/>
            <person name="Cenci A."/>
            <person name="Combes M.C."/>
            <person name="Crouzillat D."/>
            <person name="Da Silva C."/>
            <person name="Daddiego L."/>
            <person name="De Bellis F."/>
            <person name="Dussert S."/>
            <person name="Garsmeur O."/>
            <person name="Gayraud T."/>
            <person name="Guignon V."/>
            <person name="Jahn K."/>
            <person name="Jamilloux V."/>
            <person name="Joet T."/>
            <person name="Labadie K."/>
            <person name="Lan T."/>
            <person name="Leclercq J."/>
            <person name="Lepelley M."/>
            <person name="Leroy T."/>
            <person name="Li L.T."/>
            <person name="Librado P."/>
            <person name="Lopez L."/>
            <person name="Munoz A."/>
            <person name="Noel B."/>
            <person name="Pallavicini A."/>
            <person name="Perrotta G."/>
            <person name="Poncet V."/>
            <person name="Pot D."/>
            <person name="Priyono X."/>
            <person name="Rigoreau M."/>
            <person name="Rouard M."/>
            <person name="Rozas J."/>
            <person name="Tranchant-Dubreuil C."/>
            <person name="VanBuren R."/>
            <person name="Zhang Q."/>
            <person name="Andrade A.C."/>
            <person name="Argout X."/>
            <person name="Bertrand B."/>
            <person name="de Kochko A."/>
            <person name="Graziosi G."/>
            <person name="Henry R.J."/>
            <person name="Jayarama X."/>
            <person name="Ming R."/>
            <person name="Nagai C."/>
            <person name="Rounsley S."/>
            <person name="Sankoff D."/>
            <person name="Giuliano G."/>
            <person name="Albert V.A."/>
            <person name="Wincker P."/>
            <person name="Lashermes P."/>
        </authorList>
    </citation>
    <scope>NUCLEOTIDE SEQUENCE [LARGE SCALE GENOMIC DNA]</scope>
    <source>
        <strain evidence="3">cv. DH200-94</strain>
    </source>
</reference>
<accession>A0A068U883</accession>
<dbReference type="PhylomeDB" id="A0A068U883"/>
<dbReference type="PANTHER" id="PTHR31425:SF48">
    <property type="entry name" value="MULTIPLE C2 DOMAIN AND TRANSMEMBRANE REGION PROTEIN 10"/>
    <property type="match status" value="1"/>
</dbReference>